<protein>
    <submittedName>
        <fullName evidence="2">Uncharacterized protein</fullName>
    </submittedName>
</protein>
<name>A0A834XGQ5_9FABA</name>
<feature type="region of interest" description="Disordered" evidence="1">
    <location>
        <begin position="1"/>
        <end position="48"/>
    </location>
</feature>
<proteinExistence type="predicted"/>
<evidence type="ECO:0000313" key="3">
    <source>
        <dbReference type="Proteomes" id="UP000634136"/>
    </source>
</evidence>
<reference evidence="2" key="1">
    <citation type="submission" date="2020-09" db="EMBL/GenBank/DDBJ databases">
        <title>Genome-Enabled Discovery of Anthraquinone Biosynthesis in Senna tora.</title>
        <authorList>
            <person name="Kang S.-H."/>
            <person name="Pandey R.P."/>
            <person name="Lee C.-M."/>
            <person name="Sim J.-S."/>
            <person name="Jeong J.-T."/>
            <person name="Choi B.-S."/>
            <person name="Jung M."/>
            <person name="Ginzburg D."/>
            <person name="Zhao K."/>
            <person name="Won S.Y."/>
            <person name="Oh T.-J."/>
            <person name="Yu Y."/>
            <person name="Kim N.-H."/>
            <person name="Lee O.R."/>
            <person name="Lee T.-H."/>
            <person name="Bashyal P."/>
            <person name="Kim T.-S."/>
            <person name="Lee W.-H."/>
            <person name="Kawkins C."/>
            <person name="Kim C.-K."/>
            <person name="Kim J.S."/>
            <person name="Ahn B.O."/>
            <person name="Rhee S.Y."/>
            <person name="Sohng J.K."/>
        </authorList>
    </citation>
    <scope>NUCLEOTIDE SEQUENCE</scope>
    <source>
        <tissue evidence="2">Leaf</tissue>
    </source>
</reference>
<feature type="compositionally biased region" description="Acidic residues" evidence="1">
    <location>
        <begin position="1"/>
        <end position="11"/>
    </location>
</feature>
<evidence type="ECO:0000313" key="2">
    <source>
        <dbReference type="EMBL" id="KAF7843967.1"/>
    </source>
</evidence>
<accession>A0A834XGQ5</accession>
<feature type="compositionally biased region" description="Basic and acidic residues" evidence="1">
    <location>
        <begin position="20"/>
        <end position="48"/>
    </location>
</feature>
<comment type="caution">
    <text evidence="2">The sequence shown here is derived from an EMBL/GenBank/DDBJ whole genome shotgun (WGS) entry which is preliminary data.</text>
</comment>
<gene>
    <name evidence="2" type="ORF">G2W53_000872</name>
</gene>
<dbReference type="EMBL" id="JAAIUW010000001">
    <property type="protein sequence ID" value="KAF7843967.1"/>
    <property type="molecule type" value="Genomic_DNA"/>
</dbReference>
<evidence type="ECO:0000256" key="1">
    <source>
        <dbReference type="SAM" id="MobiDB-lite"/>
    </source>
</evidence>
<keyword evidence="3" id="KW-1185">Reference proteome</keyword>
<organism evidence="2 3">
    <name type="scientific">Senna tora</name>
    <dbReference type="NCBI Taxonomy" id="362788"/>
    <lineage>
        <taxon>Eukaryota</taxon>
        <taxon>Viridiplantae</taxon>
        <taxon>Streptophyta</taxon>
        <taxon>Embryophyta</taxon>
        <taxon>Tracheophyta</taxon>
        <taxon>Spermatophyta</taxon>
        <taxon>Magnoliopsida</taxon>
        <taxon>eudicotyledons</taxon>
        <taxon>Gunneridae</taxon>
        <taxon>Pentapetalae</taxon>
        <taxon>rosids</taxon>
        <taxon>fabids</taxon>
        <taxon>Fabales</taxon>
        <taxon>Fabaceae</taxon>
        <taxon>Caesalpinioideae</taxon>
        <taxon>Cassia clade</taxon>
        <taxon>Senna</taxon>
    </lineage>
</organism>
<dbReference type="Proteomes" id="UP000634136">
    <property type="component" value="Unassembled WGS sequence"/>
</dbReference>
<sequence length="48" mass="5315">MVNQIESEDASEPNQSEDGGPNREDGASEPNRKRLKKIEKNGESKMIA</sequence>
<dbReference type="AlphaFoldDB" id="A0A834XGQ5"/>